<proteinExistence type="predicted"/>
<organism evidence="1 2">
    <name type="scientific">Fusarium albosuccineum</name>
    <dbReference type="NCBI Taxonomy" id="1237068"/>
    <lineage>
        <taxon>Eukaryota</taxon>
        <taxon>Fungi</taxon>
        <taxon>Dikarya</taxon>
        <taxon>Ascomycota</taxon>
        <taxon>Pezizomycotina</taxon>
        <taxon>Sordariomycetes</taxon>
        <taxon>Hypocreomycetidae</taxon>
        <taxon>Hypocreales</taxon>
        <taxon>Nectriaceae</taxon>
        <taxon>Fusarium</taxon>
        <taxon>Fusarium decemcellulare species complex</taxon>
    </lineage>
</organism>
<keyword evidence="2" id="KW-1185">Reference proteome</keyword>
<dbReference type="AlphaFoldDB" id="A0A8H4PC92"/>
<evidence type="ECO:0008006" key="3">
    <source>
        <dbReference type="Google" id="ProtNLM"/>
    </source>
</evidence>
<accession>A0A8H4PC92</accession>
<protein>
    <recommendedName>
        <fullName evidence="3">Tol protein</fullName>
    </recommendedName>
</protein>
<evidence type="ECO:0000313" key="1">
    <source>
        <dbReference type="EMBL" id="KAF4464056.1"/>
    </source>
</evidence>
<dbReference type="EMBL" id="JAADYS010001249">
    <property type="protein sequence ID" value="KAF4464056.1"/>
    <property type="molecule type" value="Genomic_DNA"/>
</dbReference>
<gene>
    <name evidence="1" type="ORF">FALBO_9120</name>
</gene>
<comment type="caution">
    <text evidence="1">The sequence shown here is derived from an EMBL/GenBank/DDBJ whole genome shotgun (WGS) entry which is preliminary data.</text>
</comment>
<name>A0A8H4PC92_9HYPO</name>
<dbReference type="Proteomes" id="UP000554235">
    <property type="component" value="Unassembled WGS sequence"/>
</dbReference>
<reference evidence="1 2" key="1">
    <citation type="submission" date="2020-01" db="EMBL/GenBank/DDBJ databases">
        <title>Identification and distribution of gene clusters putatively required for synthesis of sphingolipid metabolism inhibitors in phylogenetically diverse species of the filamentous fungus Fusarium.</title>
        <authorList>
            <person name="Kim H.-S."/>
            <person name="Busman M."/>
            <person name="Brown D.W."/>
            <person name="Divon H."/>
            <person name="Uhlig S."/>
            <person name="Proctor R.H."/>
        </authorList>
    </citation>
    <scope>NUCLEOTIDE SEQUENCE [LARGE SCALE GENOMIC DNA]</scope>
    <source>
        <strain evidence="1 2">NRRL 20459</strain>
    </source>
</reference>
<sequence length="271" mass="30240">MGNTLSEPRLCGICYFPLKGNAPFLDEPTISRRPSPVWPLEGWKDGPLDAVLEPAASVRTIDMKTKLAALNASRQRHCVGCVAIFRYLDTQLRERGFAPDGLGEADWQADCEISWHIGHKEDDTDFLASLSIRVLKEMEGNKFQDEKFRILLGYTNRPRGVLAHKSHPAAQKVPKAVALGYTGSPASFKNLKSWIKECDSLHTECGQPVSSLPYRVLKLSRDPQGNKVVQLVQDTGRQAPYACLSHRWGASTFRCRTTTDTIATHLYCVQN</sequence>
<evidence type="ECO:0000313" key="2">
    <source>
        <dbReference type="Proteomes" id="UP000554235"/>
    </source>
</evidence>